<dbReference type="EMBL" id="MTYI01000125">
    <property type="protein sequence ID" value="PNP51366.1"/>
    <property type="molecule type" value="Genomic_DNA"/>
</dbReference>
<reference evidence="2 3" key="1">
    <citation type="submission" date="2017-02" db="EMBL/GenBank/DDBJ databases">
        <title>Genomes of Trichoderma spp. with biocontrol activity.</title>
        <authorList>
            <person name="Gardiner D."/>
            <person name="Kazan K."/>
            <person name="Vos C."/>
            <person name="Harvey P."/>
        </authorList>
    </citation>
    <scope>NUCLEOTIDE SEQUENCE [LARGE SCALE GENOMIC DNA]</scope>
    <source>
        <strain evidence="2 3">Tr1</strain>
    </source>
</reference>
<evidence type="ECO:0000256" key="1">
    <source>
        <dbReference type="SAM" id="Phobius"/>
    </source>
</evidence>
<comment type="caution">
    <text evidence="2">The sequence shown here is derived from an EMBL/GenBank/DDBJ whole genome shotgun (WGS) entry which is preliminary data.</text>
</comment>
<name>A0A2K0U0T4_TRIHA</name>
<keyword evidence="1" id="KW-0812">Transmembrane</keyword>
<gene>
    <name evidence="2" type="ORF">THARTR1_08016</name>
</gene>
<organism evidence="2 3">
    <name type="scientific">Trichoderma harzianum</name>
    <name type="common">Hypocrea lixii</name>
    <dbReference type="NCBI Taxonomy" id="5544"/>
    <lineage>
        <taxon>Eukaryota</taxon>
        <taxon>Fungi</taxon>
        <taxon>Dikarya</taxon>
        <taxon>Ascomycota</taxon>
        <taxon>Pezizomycotina</taxon>
        <taxon>Sordariomycetes</taxon>
        <taxon>Hypocreomycetidae</taxon>
        <taxon>Hypocreales</taxon>
        <taxon>Hypocreaceae</taxon>
        <taxon>Trichoderma</taxon>
    </lineage>
</organism>
<sequence length="76" mass="9110">MRFYNRTEELEYYRNGMEGYPPTDLEYWTSLFIVCSFFSVIIVCVMYPKGTWFQCLSGATLLYLFRQVVVNYVNCE</sequence>
<evidence type="ECO:0000313" key="2">
    <source>
        <dbReference type="EMBL" id="PNP51366.1"/>
    </source>
</evidence>
<proteinExistence type="predicted"/>
<accession>A0A2K0U0T4</accession>
<protein>
    <submittedName>
        <fullName evidence="2">Uncharacterized protein</fullName>
    </submittedName>
</protein>
<keyword evidence="1" id="KW-0472">Membrane</keyword>
<dbReference type="AlphaFoldDB" id="A0A2K0U0T4"/>
<evidence type="ECO:0000313" key="3">
    <source>
        <dbReference type="Proteomes" id="UP000236290"/>
    </source>
</evidence>
<dbReference type="OrthoDB" id="10440038at2759"/>
<keyword evidence="1" id="KW-1133">Transmembrane helix</keyword>
<feature type="transmembrane region" description="Helical" evidence="1">
    <location>
        <begin position="27"/>
        <end position="47"/>
    </location>
</feature>
<dbReference type="Proteomes" id="UP000236290">
    <property type="component" value="Unassembled WGS sequence"/>
</dbReference>